<dbReference type="AlphaFoldDB" id="A0A0H5QQV6"/>
<dbReference type="InterPro" id="IPR008984">
    <property type="entry name" value="SMAD_FHA_dom_sf"/>
</dbReference>
<dbReference type="PROSITE" id="PS50006">
    <property type="entry name" value="FHA_DOMAIN"/>
    <property type="match status" value="1"/>
</dbReference>
<feature type="domain" description="FHA" evidence="1">
    <location>
        <begin position="86"/>
        <end position="135"/>
    </location>
</feature>
<dbReference type="Gene3D" id="2.60.200.20">
    <property type="match status" value="1"/>
</dbReference>
<evidence type="ECO:0000259" key="1">
    <source>
        <dbReference type="PROSITE" id="PS50006"/>
    </source>
</evidence>
<reference evidence="2" key="1">
    <citation type="submission" date="2015-04" db="EMBL/GenBank/DDBJ databases">
        <title>The genome sequence of the plant pathogenic Rhizarian Plasmodiophora brassicae reveals insights in its biotrophic life cycle and the origin of chitin synthesis.</title>
        <authorList>
            <person name="Schwelm A."/>
            <person name="Fogelqvist J."/>
            <person name="Knaust A."/>
            <person name="Julke S."/>
            <person name="Lilja T."/>
            <person name="Dhandapani V."/>
            <person name="Bonilla-Rosso G."/>
            <person name="Karlsson M."/>
            <person name="Shevchenko A."/>
            <person name="Choi S.R."/>
            <person name="Kim H.G."/>
            <person name="Park J.Y."/>
            <person name="Lim Y.P."/>
            <person name="Ludwig-Muller J."/>
            <person name="Dixelius C."/>
        </authorList>
    </citation>
    <scope>NUCLEOTIDE SEQUENCE</scope>
    <source>
        <tissue evidence="2">Potato root galls</tissue>
    </source>
</reference>
<dbReference type="SUPFAM" id="SSF49879">
    <property type="entry name" value="SMAD/FHA domain"/>
    <property type="match status" value="1"/>
</dbReference>
<dbReference type="PANTHER" id="PTHR23308">
    <property type="entry name" value="NUCLEAR INHIBITOR OF PROTEIN PHOSPHATASE-1"/>
    <property type="match status" value="1"/>
</dbReference>
<proteinExistence type="predicted"/>
<dbReference type="InterPro" id="IPR050923">
    <property type="entry name" value="Cell_Proc_Reg/RNA_Proc"/>
</dbReference>
<feature type="non-terminal residue" evidence="2">
    <location>
        <position position="1"/>
    </location>
</feature>
<dbReference type="CDD" id="cd00060">
    <property type="entry name" value="FHA"/>
    <property type="match status" value="1"/>
</dbReference>
<organism evidence="2">
    <name type="scientific">Spongospora subterranea</name>
    <dbReference type="NCBI Taxonomy" id="70186"/>
    <lineage>
        <taxon>Eukaryota</taxon>
        <taxon>Sar</taxon>
        <taxon>Rhizaria</taxon>
        <taxon>Endomyxa</taxon>
        <taxon>Phytomyxea</taxon>
        <taxon>Plasmodiophorida</taxon>
        <taxon>Plasmodiophoridae</taxon>
        <taxon>Spongospora</taxon>
    </lineage>
</organism>
<feature type="non-terminal residue" evidence="2">
    <location>
        <position position="176"/>
    </location>
</feature>
<accession>A0A0H5QQV6</accession>
<sequence>EILQSDQKPDIDHIKQVLQISLQPSISALRSKPEFRMVVQEILQIGADLIEPVTFENPSSQLVLVITDQKSKKSQVAVLDPSQSCVTVGRDCSNDIVLSDKHVSRSHVRLVYAQTHVEIFDLGSSTGIIVNGVPVKHCSLVPGDTFTLGSTDISFQLRERTGSRLLSKVMRTFSHA</sequence>
<dbReference type="Pfam" id="PF00498">
    <property type="entry name" value="FHA"/>
    <property type="match status" value="1"/>
</dbReference>
<dbReference type="InterPro" id="IPR000253">
    <property type="entry name" value="FHA_dom"/>
</dbReference>
<name>A0A0H5QQV6_9EUKA</name>
<dbReference type="SMART" id="SM00240">
    <property type="entry name" value="FHA"/>
    <property type="match status" value="1"/>
</dbReference>
<dbReference type="EMBL" id="HACM01003409">
    <property type="protein sequence ID" value="CRZ03851.1"/>
    <property type="molecule type" value="Transcribed_RNA"/>
</dbReference>
<protein>
    <recommendedName>
        <fullName evidence="1">FHA domain-containing protein</fullName>
    </recommendedName>
</protein>
<evidence type="ECO:0000313" key="2">
    <source>
        <dbReference type="EMBL" id="CRZ03851.1"/>
    </source>
</evidence>